<accession>A0A6A6T0D5</accession>
<reference evidence="1" key="1">
    <citation type="journal article" date="2020" name="Stud. Mycol.">
        <title>101 Dothideomycetes genomes: a test case for predicting lifestyles and emergence of pathogens.</title>
        <authorList>
            <person name="Haridas S."/>
            <person name="Albert R."/>
            <person name="Binder M."/>
            <person name="Bloem J."/>
            <person name="Labutti K."/>
            <person name="Salamov A."/>
            <person name="Andreopoulos B."/>
            <person name="Baker S."/>
            <person name="Barry K."/>
            <person name="Bills G."/>
            <person name="Bluhm B."/>
            <person name="Cannon C."/>
            <person name="Castanera R."/>
            <person name="Culley D."/>
            <person name="Daum C."/>
            <person name="Ezra D."/>
            <person name="Gonzalez J."/>
            <person name="Henrissat B."/>
            <person name="Kuo A."/>
            <person name="Liang C."/>
            <person name="Lipzen A."/>
            <person name="Lutzoni F."/>
            <person name="Magnuson J."/>
            <person name="Mondo S."/>
            <person name="Nolan M."/>
            <person name="Ohm R."/>
            <person name="Pangilinan J."/>
            <person name="Park H.-J."/>
            <person name="Ramirez L."/>
            <person name="Alfaro M."/>
            <person name="Sun H."/>
            <person name="Tritt A."/>
            <person name="Yoshinaga Y."/>
            <person name="Zwiers L.-H."/>
            <person name="Turgeon B."/>
            <person name="Goodwin S."/>
            <person name="Spatafora J."/>
            <person name="Crous P."/>
            <person name="Grigoriev I."/>
        </authorList>
    </citation>
    <scope>NUCLEOTIDE SEQUENCE</scope>
    <source>
        <strain evidence="1">CBS 122681</strain>
    </source>
</reference>
<sequence>MPGPPMDARSVDDPFKETGQEANLASKNYRVKFAASLSSSLWSWSEQGCSKLPTHVEKVQRRLLDFGRMPGDEYFRWDPPPIAGHGLGSASLGVDYLLQYWTVTSSTKTKLGQQALATSEWIDFYYDQVLKPYIVRCRQSSPSASCQHLHSTLIEFAL</sequence>
<proteinExistence type="predicted"/>
<dbReference type="Proteomes" id="UP000799324">
    <property type="component" value="Unassembled WGS sequence"/>
</dbReference>
<evidence type="ECO:0000313" key="2">
    <source>
        <dbReference type="Proteomes" id="UP000799324"/>
    </source>
</evidence>
<dbReference type="AlphaFoldDB" id="A0A6A6T0D5"/>
<dbReference type="EMBL" id="MU004381">
    <property type="protein sequence ID" value="KAF2653416.1"/>
    <property type="molecule type" value="Genomic_DNA"/>
</dbReference>
<evidence type="ECO:0000313" key="1">
    <source>
        <dbReference type="EMBL" id="KAF2653416.1"/>
    </source>
</evidence>
<organism evidence="1 2">
    <name type="scientific">Lophiostoma macrostomum CBS 122681</name>
    <dbReference type="NCBI Taxonomy" id="1314788"/>
    <lineage>
        <taxon>Eukaryota</taxon>
        <taxon>Fungi</taxon>
        <taxon>Dikarya</taxon>
        <taxon>Ascomycota</taxon>
        <taxon>Pezizomycotina</taxon>
        <taxon>Dothideomycetes</taxon>
        <taxon>Pleosporomycetidae</taxon>
        <taxon>Pleosporales</taxon>
        <taxon>Lophiostomataceae</taxon>
        <taxon>Lophiostoma</taxon>
    </lineage>
</organism>
<protein>
    <submittedName>
        <fullName evidence="1">Uncharacterized protein</fullName>
    </submittedName>
</protein>
<name>A0A6A6T0D5_9PLEO</name>
<keyword evidence="2" id="KW-1185">Reference proteome</keyword>
<gene>
    <name evidence="1" type="ORF">K491DRAFT_515778</name>
</gene>